<evidence type="ECO:0000313" key="7">
    <source>
        <dbReference type="EMBL" id="TDT90720.1"/>
    </source>
</evidence>
<dbReference type="EMBL" id="SOBK01000002">
    <property type="protein sequence ID" value="TDT90720.1"/>
    <property type="molecule type" value="Genomic_DNA"/>
</dbReference>
<dbReference type="NCBIfam" id="TIGR02481">
    <property type="entry name" value="hemeryth_dom"/>
    <property type="match status" value="1"/>
</dbReference>
<dbReference type="InterPro" id="IPR035938">
    <property type="entry name" value="Hemerythrin-like_sf"/>
</dbReference>
<gene>
    <name evidence="6" type="ORF">AWY79_15585</name>
    <name evidence="7" type="ORF">EDC59_102150</name>
</gene>
<sequence length="144" mass="16426">MPATPAPAEFPEDLTLGIRELDDQHKTLFAVLDRILAVSRDPYRQLDDDGTNTVLDIMTDLKDAAMQHFDQEETLMDQRDYPGLDDQQEAHERFLDDLVRIEADLMNGTAVPPVRLHADLADQLAAHVREMDRELAQFLNKSEK</sequence>
<dbReference type="PANTHER" id="PTHR37164:SF1">
    <property type="entry name" value="BACTERIOHEMERYTHRIN"/>
    <property type="match status" value="1"/>
</dbReference>
<dbReference type="Proteomes" id="UP000295506">
    <property type="component" value="Unassembled WGS sequence"/>
</dbReference>
<dbReference type="Gene3D" id="1.20.120.50">
    <property type="entry name" value="Hemerythrin-like"/>
    <property type="match status" value="1"/>
</dbReference>
<dbReference type="InterPro" id="IPR012827">
    <property type="entry name" value="Hemerythrin_metal-bd"/>
</dbReference>
<dbReference type="Proteomes" id="UP000055611">
    <property type="component" value="Chromosome"/>
</dbReference>
<evidence type="ECO:0000256" key="1">
    <source>
        <dbReference type="ARBA" id="ARBA00010587"/>
    </source>
</evidence>
<dbReference type="SUPFAM" id="SSF47188">
    <property type="entry name" value="Hemerythrin-like"/>
    <property type="match status" value="1"/>
</dbReference>
<dbReference type="InterPro" id="IPR012312">
    <property type="entry name" value="Hemerythrin-like"/>
</dbReference>
<organism evidence="7 9">
    <name type="scientific">Pseudodesulfovibrio indicus</name>
    <dbReference type="NCBI Taxonomy" id="1716143"/>
    <lineage>
        <taxon>Bacteria</taxon>
        <taxon>Pseudomonadati</taxon>
        <taxon>Thermodesulfobacteriota</taxon>
        <taxon>Desulfovibrionia</taxon>
        <taxon>Desulfovibrionales</taxon>
        <taxon>Desulfovibrionaceae</taxon>
    </lineage>
</organism>
<accession>A0A126QQU9</accession>
<dbReference type="GO" id="GO:0046872">
    <property type="term" value="F:metal ion binding"/>
    <property type="evidence" value="ECO:0007669"/>
    <property type="project" value="UniProtKB-KW"/>
</dbReference>
<dbReference type="InterPro" id="IPR050669">
    <property type="entry name" value="Hemerythrin"/>
</dbReference>
<evidence type="ECO:0000313" key="9">
    <source>
        <dbReference type="Proteomes" id="UP000295506"/>
    </source>
</evidence>
<reference evidence="7 9" key="2">
    <citation type="submission" date="2019-03" db="EMBL/GenBank/DDBJ databases">
        <title>Genomic Encyclopedia of Type Strains, Phase IV (KMG-IV): sequencing the most valuable type-strain genomes for metagenomic binning, comparative biology and taxonomic classification.</title>
        <authorList>
            <person name="Goeker M."/>
        </authorList>
    </citation>
    <scope>NUCLEOTIDE SEQUENCE [LARGE SCALE GENOMIC DNA]</scope>
    <source>
        <strain evidence="7 9">DSM 101483</strain>
    </source>
</reference>
<feature type="coiled-coil region" evidence="4">
    <location>
        <begin position="84"/>
        <end position="141"/>
    </location>
</feature>
<dbReference type="AlphaFoldDB" id="A0A126QQU9"/>
<dbReference type="OrthoDB" id="9774644at2"/>
<feature type="domain" description="Hemerythrin-like" evidence="5">
    <location>
        <begin position="17"/>
        <end position="138"/>
    </location>
</feature>
<dbReference type="KEGG" id="dej:AWY79_15585"/>
<name>A0A126QQU9_9BACT</name>
<dbReference type="CDD" id="cd12107">
    <property type="entry name" value="Hemerythrin"/>
    <property type="match status" value="1"/>
</dbReference>
<reference evidence="6 8" key="1">
    <citation type="journal article" date="2016" name="Front. Microbiol.">
        <title>Genome Sequence of the Piezophilic, Mesophilic Sulfate-Reducing Bacterium Desulfovibrio indicus J2T.</title>
        <authorList>
            <person name="Cao J."/>
            <person name="Maignien L."/>
            <person name="Shao Z."/>
            <person name="Alain K."/>
            <person name="Jebbar M."/>
        </authorList>
    </citation>
    <scope>NUCLEOTIDE SEQUENCE [LARGE SCALE GENOMIC DNA]</scope>
    <source>
        <strain evidence="6 8">J2</strain>
    </source>
</reference>
<protein>
    <submittedName>
        <fullName evidence="7">Hemerythrin</fullName>
    </submittedName>
</protein>
<dbReference type="Pfam" id="PF01814">
    <property type="entry name" value="Hemerythrin"/>
    <property type="match status" value="1"/>
</dbReference>
<keyword evidence="8" id="KW-1185">Reference proteome</keyword>
<comment type="similarity">
    <text evidence="1">Belongs to the hemerythrin family.</text>
</comment>
<keyword evidence="2" id="KW-0479">Metal-binding</keyword>
<keyword evidence="4" id="KW-0175">Coiled coil</keyword>
<dbReference type="PANTHER" id="PTHR37164">
    <property type="entry name" value="BACTERIOHEMERYTHRIN"/>
    <property type="match status" value="1"/>
</dbReference>
<evidence type="ECO:0000256" key="2">
    <source>
        <dbReference type="ARBA" id="ARBA00022723"/>
    </source>
</evidence>
<dbReference type="RefSeq" id="WP_066805969.1">
    <property type="nucleotide sequence ID" value="NZ_CP014206.1"/>
</dbReference>
<evidence type="ECO:0000313" key="8">
    <source>
        <dbReference type="Proteomes" id="UP000055611"/>
    </source>
</evidence>
<evidence type="ECO:0000259" key="5">
    <source>
        <dbReference type="Pfam" id="PF01814"/>
    </source>
</evidence>
<evidence type="ECO:0000256" key="4">
    <source>
        <dbReference type="SAM" id="Coils"/>
    </source>
</evidence>
<dbReference type="EMBL" id="CP014206">
    <property type="protein sequence ID" value="AMK12420.1"/>
    <property type="molecule type" value="Genomic_DNA"/>
</dbReference>
<evidence type="ECO:0000256" key="3">
    <source>
        <dbReference type="ARBA" id="ARBA00023004"/>
    </source>
</evidence>
<proteinExistence type="inferred from homology"/>
<keyword evidence="3" id="KW-0408">Iron</keyword>
<evidence type="ECO:0000313" key="6">
    <source>
        <dbReference type="EMBL" id="AMK12420.1"/>
    </source>
</evidence>